<dbReference type="InterPro" id="IPR004342">
    <property type="entry name" value="EXS_C"/>
</dbReference>
<evidence type="ECO:0000259" key="5">
    <source>
        <dbReference type="Pfam" id="PF03124"/>
    </source>
</evidence>
<dbReference type="PANTHER" id="PTHR10783">
    <property type="entry name" value="XENOTROPIC AND POLYTROPIC RETROVIRUS RECEPTOR 1-RELATED"/>
    <property type="match status" value="1"/>
</dbReference>
<dbReference type="PANTHER" id="PTHR10783:SF46">
    <property type="entry name" value="PROTEIN ERD1 HOMOLOG 2"/>
    <property type="match status" value="1"/>
</dbReference>
<feature type="domain" description="EXS" evidence="5">
    <location>
        <begin position="2"/>
        <end position="143"/>
    </location>
</feature>
<gene>
    <name evidence="6" type="primary">erd1</name>
    <name evidence="6" type="ORF">Cantr_05762</name>
</gene>
<reference evidence="6 7" key="1">
    <citation type="submission" date="2018-06" db="EMBL/GenBank/DDBJ databases">
        <title>Whole genome sequencing of Candida tropicalis (genome annotated by CSBL at Korea University).</title>
        <authorList>
            <person name="Ahn J."/>
        </authorList>
    </citation>
    <scope>NUCLEOTIDE SEQUENCE [LARGE SCALE GENOMIC DNA]</scope>
    <source>
        <strain evidence="6 7">ATCC 20962</strain>
    </source>
</reference>
<keyword evidence="7" id="KW-1185">Reference proteome</keyword>
<dbReference type="GO" id="GO:0016020">
    <property type="term" value="C:membrane"/>
    <property type="evidence" value="ECO:0007669"/>
    <property type="project" value="UniProtKB-SubCell"/>
</dbReference>
<proteinExistence type="predicted"/>
<dbReference type="OrthoDB" id="2159384at2759"/>
<evidence type="ECO:0000256" key="3">
    <source>
        <dbReference type="ARBA" id="ARBA00022989"/>
    </source>
</evidence>
<keyword evidence="3" id="KW-1133">Transmembrane helix</keyword>
<evidence type="ECO:0000313" key="6">
    <source>
        <dbReference type="EMBL" id="RCK55664.1"/>
    </source>
</evidence>
<dbReference type="EMBL" id="QLNQ01000029">
    <property type="protein sequence ID" value="RCK55664.1"/>
    <property type="molecule type" value="Genomic_DNA"/>
</dbReference>
<evidence type="ECO:0000256" key="1">
    <source>
        <dbReference type="ARBA" id="ARBA00004141"/>
    </source>
</evidence>
<keyword evidence="2" id="KW-0812">Transmembrane</keyword>
<evidence type="ECO:0000256" key="2">
    <source>
        <dbReference type="ARBA" id="ARBA00022692"/>
    </source>
</evidence>
<sequence>MRTNDILISDSLVSYTKVLNDLGLVIWNYMFTSDTAYNYQLEFMILCIPTCIRIKQCWFEYRSTARDSIVKFDKVFYRVWPLLVNVLIKRTLLRATDDEKSSGALLLKLNRLNNWWYLALAFNSIYSFIWDIKMDWNLELFNGLFELKNPSSISHPSTTVGVS</sequence>
<dbReference type="STRING" id="5486.A0A367XPW4"/>
<name>A0A367XPW4_9ASCO</name>
<evidence type="ECO:0000256" key="4">
    <source>
        <dbReference type="ARBA" id="ARBA00023136"/>
    </source>
</evidence>
<protein>
    <submittedName>
        <fullName evidence="6">Protein ERD1 1</fullName>
    </submittedName>
</protein>
<comment type="subcellular location">
    <subcellularLocation>
        <location evidence="1">Membrane</location>
        <topology evidence="1">Multi-pass membrane protein</topology>
    </subcellularLocation>
</comment>
<organism evidence="6 7">
    <name type="scientific">Candida viswanathii</name>
    <dbReference type="NCBI Taxonomy" id="5486"/>
    <lineage>
        <taxon>Eukaryota</taxon>
        <taxon>Fungi</taxon>
        <taxon>Dikarya</taxon>
        <taxon>Ascomycota</taxon>
        <taxon>Saccharomycotina</taxon>
        <taxon>Pichiomycetes</taxon>
        <taxon>Debaryomycetaceae</taxon>
        <taxon>Candida/Lodderomyces clade</taxon>
        <taxon>Candida</taxon>
    </lineage>
</organism>
<accession>A0A367XPW4</accession>
<dbReference type="AlphaFoldDB" id="A0A367XPW4"/>
<dbReference type="Proteomes" id="UP000253472">
    <property type="component" value="Unassembled WGS sequence"/>
</dbReference>
<dbReference type="Pfam" id="PF03124">
    <property type="entry name" value="EXS"/>
    <property type="match status" value="1"/>
</dbReference>
<dbReference type="GO" id="GO:0005737">
    <property type="term" value="C:cytoplasm"/>
    <property type="evidence" value="ECO:0007669"/>
    <property type="project" value="TreeGrafter"/>
</dbReference>
<keyword evidence="4" id="KW-0472">Membrane</keyword>
<comment type="caution">
    <text evidence="6">The sequence shown here is derived from an EMBL/GenBank/DDBJ whole genome shotgun (WGS) entry which is preliminary data.</text>
</comment>
<evidence type="ECO:0000313" key="7">
    <source>
        <dbReference type="Proteomes" id="UP000253472"/>
    </source>
</evidence>